<reference evidence="2 3" key="1">
    <citation type="submission" date="2024-01" db="EMBL/GenBank/DDBJ databases">
        <title>Genome assemblies of Stephania.</title>
        <authorList>
            <person name="Yang L."/>
        </authorList>
    </citation>
    <scope>NUCLEOTIDE SEQUENCE [LARGE SCALE GENOMIC DNA]</scope>
    <source>
        <strain evidence="2">YNDBR</strain>
        <tissue evidence="2">Leaf</tissue>
    </source>
</reference>
<dbReference type="CDD" id="cd19490">
    <property type="entry name" value="XRCC2"/>
    <property type="match status" value="1"/>
</dbReference>
<accession>A0AAP0KGM4</accession>
<dbReference type="SUPFAM" id="SSF52540">
    <property type="entry name" value="P-loop containing nucleoside triphosphate hydrolases"/>
    <property type="match status" value="1"/>
</dbReference>
<dbReference type="InterPro" id="IPR030547">
    <property type="entry name" value="XRCC2"/>
</dbReference>
<dbReference type="Proteomes" id="UP001420932">
    <property type="component" value="Unassembled WGS sequence"/>
</dbReference>
<dbReference type="GO" id="GO:0140664">
    <property type="term" value="F:ATP-dependent DNA damage sensor activity"/>
    <property type="evidence" value="ECO:0007669"/>
    <property type="project" value="InterPro"/>
</dbReference>
<dbReference type="GO" id="GO:0005657">
    <property type="term" value="C:replication fork"/>
    <property type="evidence" value="ECO:0007669"/>
    <property type="project" value="InterPro"/>
</dbReference>
<evidence type="ECO:0000313" key="3">
    <source>
        <dbReference type="Proteomes" id="UP001420932"/>
    </source>
</evidence>
<dbReference type="GO" id="GO:0000724">
    <property type="term" value="P:double-strand break repair via homologous recombination"/>
    <property type="evidence" value="ECO:0007669"/>
    <property type="project" value="InterPro"/>
</dbReference>
<dbReference type="EMBL" id="JBBNAF010000004">
    <property type="protein sequence ID" value="KAK9150962.1"/>
    <property type="molecule type" value="Genomic_DNA"/>
</dbReference>
<dbReference type="PANTHER" id="PTHR46644:SF2">
    <property type="entry name" value="DNA REPAIR PROTEIN XRCC2"/>
    <property type="match status" value="1"/>
</dbReference>
<evidence type="ECO:0000259" key="1">
    <source>
        <dbReference type="PROSITE" id="PS50162"/>
    </source>
</evidence>
<dbReference type="GO" id="GO:0033063">
    <property type="term" value="C:Rad51B-Rad51C-Rad51D-XRCC2 complex"/>
    <property type="evidence" value="ECO:0007669"/>
    <property type="project" value="InterPro"/>
</dbReference>
<dbReference type="GO" id="GO:0005524">
    <property type="term" value="F:ATP binding"/>
    <property type="evidence" value="ECO:0007669"/>
    <property type="project" value="InterPro"/>
</dbReference>
<proteinExistence type="predicted"/>
<comment type="caution">
    <text evidence="2">The sequence shown here is derived from an EMBL/GenBank/DDBJ whole genome shotgun (WGS) entry which is preliminary data.</text>
</comment>
<keyword evidence="3" id="KW-1185">Reference proteome</keyword>
<name>A0AAP0KGM4_9MAGN</name>
<dbReference type="InterPro" id="IPR020588">
    <property type="entry name" value="RecA_ATP-bd"/>
</dbReference>
<feature type="domain" description="RecA family profile 1" evidence="1">
    <location>
        <begin position="66"/>
        <end position="283"/>
    </location>
</feature>
<dbReference type="PANTHER" id="PTHR46644">
    <property type="entry name" value="DNA REPAIR PROTEIN XRCC2"/>
    <property type="match status" value="1"/>
</dbReference>
<gene>
    <name evidence="2" type="ORF">Syun_009271</name>
</gene>
<dbReference type="InterPro" id="IPR027417">
    <property type="entry name" value="P-loop_NTPase"/>
</dbReference>
<sequence length="379" mass="43218">MATSNGQNDAFKIIDLQIMVESKWLQSDGGYFRPFTRKNKCGVGRVTMTNAAKSWIHGDESAKQILARVARKRPFLLRPPLHRVPLRVGNVVEIVGPSPSAKTHVLMQAAISCILPKDWKGIHYGGLECLVMYFDLDCRFDVERFTELLKHCIMDCNGLSNGNPKKHGILSESFHDFEDLFLSCMRRFSYVRCYNSLEFLSTLKTFRCHLQKENEKHGVGASFLMIDSISAFYWTDRATAPFPLGSTVRKSFSLSNVLETVVQEIQRLFKVQPMLLFATKATISGDGSVTSELKRNRGLSKDVSELKVMRGFQKDAYREYMPSIWQSFVTHRLHFQVSDEDLDGSSCENKSIFQFEWLLPSLNVFEKFEVADAGIFMLT</sequence>
<dbReference type="AlphaFoldDB" id="A0AAP0KGM4"/>
<dbReference type="GO" id="GO:0003677">
    <property type="term" value="F:DNA binding"/>
    <property type="evidence" value="ECO:0007669"/>
    <property type="project" value="InterPro"/>
</dbReference>
<organism evidence="2 3">
    <name type="scientific">Stephania yunnanensis</name>
    <dbReference type="NCBI Taxonomy" id="152371"/>
    <lineage>
        <taxon>Eukaryota</taxon>
        <taxon>Viridiplantae</taxon>
        <taxon>Streptophyta</taxon>
        <taxon>Embryophyta</taxon>
        <taxon>Tracheophyta</taxon>
        <taxon>Spermatophyta</taxon>
        <taxon>Magnoliopsida</taxon>
        <taxon>Ranunculales</taxon>
        <taxon>Menispermaceae</taxon>
        <taxon>Menispermoideae</taxon>
        <taxon>Cissampelideae</taxon>
        <taxon>Stephania</taxon>
    </lineage>
</organism>
<dbReference type="Gene3D" id="3.40.50.300">
    <property type="entry name" value="P-loop containing nucleotide triphosphate hydrolases"/>
    <property type="match status" value="1"/>
</dbReference>
<dbReference type="PROSITE" id="PS50162">
    <property type="entry name" value="RECA_2"/>
    <property type="match status" value="1"/>
</dbReference>
<evidence type="ECO:0000313" key="2">
    <source>
        <dbReference type="EMBL" id="KAK9150962.1"/>
    </source>
</evidence>
<protein>
    <recommendedName>
        <fullName evidence="1">RecA family profile 1 domain-containing protein</fullName>
    </recommendedName>
</protein>